<sequence>MTKILIVYTTSLGNTQKMAQAVADGASSVEAAEVTLKSSDGATKDDVKNCDALIMGSPIRHRTADARIKKFIEDTLEQLWLTDELVGKVGGVFTVGGGYGNMGAGCELAQLGMLSAMAGCGMIIVTLPKTTPGFGVAGMHWGPNGRSGGALMEPVGITEEMTQAGYHHGANIARITKELQGKNLFAKGNIAPPPEVLKLFIS</sequence>
<dbReference type="RefSeq" id="WP_027846089.1">
    <property type="nucleotide sequence ID" value="NZ_LMTZ01000168.1"/>
</dbReference>
<protein>
    <recommendedName>
        <fullName evidence="1">Flavodoxin-like domain-containing protein</fullName>
    </recommendedName>
</protein>
<dbReference type="Gene3D" id="3.40.50.360">
    <property type="match status" value="1"/>
</dbReference>
<feature type="domain" description="Flavodoxin-like" evidence="1">
    <location>
        <begin position="4"/>
        <end position="146"/>
    </location>
</feature>
<keyword evidence="3" id="KW-1185">Reference proteome</keyword>
<reference evidence="2 3" key="1">
    <citation type="journal article" date="2015" name="Genome Announc.">
        <title>Draft Genome of the Euendolithic (true boring) Cyanobacterium Mastigocoleus testarum strain BC008.</title>
        <authorList>
            <person name="Guida B.S."/>
            <person name="Garcia-Pichel F."/>
        </authorList>
    </citation>
    <scope>NUCLEOTIDE SEQUENCE [LARGE SCALE GENOMIC DNA]</scope>
    <source>
        <strain evidence="2 3">BC008</strain>
    </source>
</reference>
<dbReference type="PANTHER" id="PTHR30546">
    <property type="entry name" value="FLAVODOXIN-RELATED PROTEIN WRBA-RELATED"/>
    <property type="match status" value="1"/>
</dbReference>
<name>A0A0V7ZBJ0_9CYAN</name>
<comment type="caution">
    <text evidence="2">The sequence shown here is derived from an EMBL/GenBank/DDBJ whole genome shotgun (WGS) entry which is preliminary data.</text>
</comment>
<dbReference type="InterPro" id="IPR026816">
    <property type="entry name" value="Flavodoxin_dom"/>
</dbReference>
<dbReference type="InterPro" id="IPR029039">
    <property type="entry name" value="Flavoprotein-like_sf"/>
</dbReference>
<dbReference type="GO" id="GO:0010181">
    <property type="term" value="F:FMN binding"/>
    <property type="evidence" value="ECO:0007669"/>
    <property type="project" value="InterPro"/>
</dbReference>
<evidence type="ECO:0000313" key="2">
    <source>
        <dbReference type="EMBL" id="KST61891.1"/>
    </source>
</evidence>
<dbReference type="InterPro" id="IPR001226">
    <property type="entry name" value="Flavodoxin_CS"/>
</dbReference>
<evidence type="ECO:0000259" key="1">
    <source>
        <dbReference type="PROSITE" id="PS50902"/>
    </source>
</evidence>
<dbReference type="PANTHER" id="PTHR30546:SF23">
    <property type="entry name" value="FLAVOPROTEIN-LIKE PROTEIN YCP4-RELATED"/>
    <property type="match status" value="1"/>
</dbReference>
<dbReference type="Proteomes" id="UP000053372">
    <property type="component" value="Unassembled WGS sequence"/>
</dbReference>
<dbReference type="InterPro" id="IPR008254">
    <property type="entry name" value="Flavodoxin/NO_synth"/>
</dbReference>
<dbReference type="PROSITE" id="PS00201">
    <property type="entry name" value="FLAVODOXIN"/>
    <property type="match status" value="1"/>
</dbReference>
<proteinExistence type="predicted"/>
<dbReference type="AlphaFoldDB" id="A0A0V7ZBJ0"/>
<dbReference type="Pfam" id="PF12724">
    <property type="entry name" value="Flavodoxin_5"/>
    <property type="match status" value="1"/>
</dbReference>
<dbReference type="PROSITE" id="PS50902">
    <property type="entry name" value="FLAVODOXIN_LIKE"/>
    <property type="match status" value="1"/>
</dbReference>
<dbReference type="SUPFAM" id="SSF52218">
    <property type="entry name" value="Flavoproteins"/>
    <property type="match status" value="1"/>
</dbReference>
<dbReference type="EMBL" id="LMTZ01000168">
    <property type="protein sequence ID" value="KST61891.1"/>
    <property type="molecule type" value="Genomic_DNA"/>
</dbReference>
<dbReference type="GO" id="GO:0016020">
    <property type="term" value="C:membrane"/>
    <property type="evidence" value="ECO:0007669"/>
    <property type="project" value="TreeGrafter"/>
</dbReference>
<dbReference type="GO" id="GO:0003955">
    <property type="term" value="F:NAD(P)H dehydrogenase (quinone) activity"/>
    <property type="evidence" value="ECO:0007669"/>
    <property type="project" value="TreeGrafter"/>
</dbReference>
<dbReference type="OrthoDB" id="9801479at2"/>
<organism evidence="2 3">
    <name type="scientific">Mastigocoleus testarum BC008</name>
    <dbReference type="NCBI Taxonomy" id="371196"/>
    <lineage>
        <taxon>Bacteria</taxon>
        <taxon>Bacillati</taxon>
        <taxon>Cyanobacteriota</taxon>
        <taxon>Cyanophyceae</taxon>
        <taxon>Nostocales</taxon>
        <taxon>Hapalosiphonaceae</taxon>
        <taxon>Mastigocoleus</taxon>
    </lineage>
</organism>
<evidence type="ECO:0000313" key="3">
    <source>
        <dbReference type="Proteomes" id="UP000053372"/>
    </source>
</evidence>
<gene>
    <name evidence="2" type="ORF">BC008_07545</name>
</gene>
<dbReference type="GO" id="GO:0009055">
    <property type="term" value="F:electron transfer activity"/>
    <property type="evidence" value="ECO:0007669"/>
    <property type="project" value="InterPro"/>
</dbReference>
<accession>A0A0V7ZBJ0</accession>